<sequence>MSQIEQMKMQLHGLADQSRQGAASLAGFKQRFEQSGQQVQALIRGSATGADRDISAVLEAAGKSVEQAVQALQIAEAGCRSYADQI</sequence>
<proteinExistence type="predicted"/>
<comment type="caution">
    <text evidence="1">The sequence shown here is derived from an EMBL/GenBank/DDBJ whole genome shotgun (WGS) entry which is preliminary data.</text>
</comment>
<name>A0ABP6Z088_9ACTN</name>
<dbReference type="Proteomes" id="UP001501222">
    <property type="component" value="Unassembled WGS sequence"/>
</dbReference>
<gene>
    <name evidence="1" type="ORF">GCM10022235_77740</name>
</gene>
<evidence type="ECO:0000313" key="2">
    <source>
        <dbReference type="Proteomes" id="UP001501222"/>
    </source>
</evidence>
<keyword evidence="2" id="KW-1185">Reference proteome</keyword>
<protein>
    <recommendedName>
        <fullName evidence="3">Phage tail tape measure protein</fullName>
    </recommendedName>
</protein>
<evidence type="ECO:0000313" key="1">
    <source>
        <dbReference type="EMBL" id="GAA3594935.1"/>
    </source>
</evidence>
<dbReference type="EMBL" id="BAABAA010000018">
    <property type="protein sequence ID" value="GAA3594935.1"/>
    <property type="molecule type" value="Genomic_DNA"/>
</dbReference>
<reference evidence="2" key="1">
    <citation type="journal article" date="2019" name="Int. J. Syst. Evol. Microbiol.">
        <title>The Global Catalogue of Microorganisms (GCM) 10K type strain sequencing project: providing services to taxonomists for standard genome sequencing and annotation.</title>
        <authorList>
            <consortium name="The Broad Institute Genomics Platform"/>
            <consortium name="The Broad Institute Genome Sequencing Center for Infectious Disease"/>
            <person name="Wu L."/>
            <person name="Ma J."/>
        </authorList>
    </citation>
    <scope>NUCLEOTIDE SEQUENCE [LARGE SCALE GENOMIC DNA]</scope>
    <source>
        <strain evidence="2">JCM 16928</strain>
    </source>
</reference>
<dbReference type="RefSeq" id="WP_344849238.1">
    <property type="nucleotide sequence ID" value="NZ_BAABAA010000018.1"/>
</dbReference>
<accession>A0ABP6Z088</accession>
<organism evidence="1 2">
    <name type="scientific">Kribbella ginsengisoli</name>
    <dbReference type="NCBI Taxonomy" id="363865"/>
    <lineage>
        <taxon>Bacteria</taxon>
        <taxon>Bacillati</taxon>
        <taxon>Actinomycetota</taxon>
        <taxon>Actinomycetes</taxon>
        <taxon>Propionibacteriales</taxon>
        <taxon>Kribbellaceae</taxon>
        <taxon>Kribbella</taxon>
    </lineage>
</organism>
<evidence type="ECO:0008006" key="3">
    <source>
        <dbReference type="Google" id="ProtNLM"/>
    </source>
</evidence>